<comment type="subcellular location">
    <subcellularLocation>
        <location evidence="1">Nucleus</location>
    </subcellularLocation>
</comment>
<dbReference type="AlphaFoldDB" id="A0A9W8ILA7"/>
<evidence type="ECO:0000313" key="6">
    <source>
        <dbReference type="EMBL" id="KAJ2860448.1"/>
    </source>
</evidence>
<dbReference type="GO" id="GO:0005681">
    <property type="term" value="C:spliceosomal complex"/>
    <property type="evidence" value="ECO:0007669"/>
    <property type="project" value="TreeGrafter"/>
</dbReference>
<name>A0A9W8ILA7_9FUNG</name>
<dbReference type="InterPro" id="IPR045166">
    <property type="entry name" value="Spp2-like"/>
</dbReference>
<reference evidence="6" key="1">
    <citation type="submission" date="2022-07" db="EMBL/GenBank/DDBJ databases">
        <title>Phylogenomic reconstructions and comparative analyses of Kickxellomycotina fungi.</title>
        <authorList>
            <person name="Reynolds N.K."/>
            <person name="Stajich J.E."/>
            <person name="Barry K."/>
            <person name="Grigoriev I.V."/>
            <person name="Crous P."/>
            <person name="Smith M.E."/>
        </authorList>
    </citation>
    <scope>NUCLEOTIDE SEQUENCE</scope>
    <source>
        <strain evidence="6">RSA 476</strain>
    </source>
</reference>
<sequence>MRRTGKVQIGSGANFKGVKKPVRGFDDPTSESTSNKTVAIVDAQGDVVLGNGETKEELVIPVKRNADWMKKPPPVATVNEKFGLQIMASTSKARDKQDSRIGPAPPAPVEEDDSDVDEETYERVPIESFGAAMLRGMGWKEDTDNSTDWELNHDPKTQ</sequence>
<dbReference type="Proteomes" id="UP001140074">
    <property type="component" value="Unassembled WGS sequence"/>
</dbReference>
<keyword evidence="3" id="KW-0539">Nucleus</keyword>
<dbReference type="InterPro" id="IPR026822">
    <property type="entry name" value="Spp2/MOS2_G-patch"/>
</dbReference>
<evidence type="ECO:0000256" key="3">
    <source>
        <dbReference type="ARBA" id="ARBA00023242"/>
    </source>
</evidence>
<feature type="region of interest" description="Disordered" evidence="4">
    <location>
        <begin position="1"/>
        <end position="37"/>
    </location>
</feature>
<evidence type="ECO:0000256" key="4">
    <source>
        <dbReference type="SAM" id="MobiDB-lite"/>
    </source>
</evidence>
<dbReference type="PANTHER" id="PTHR15818">
    <property type="entry name" value="G PATCH AND KOW-CONTAINING"/>
    <property type="match status" value="1"/>
</dbReference>
<dbReference type="PANTHER" id="PTHR15818:SF2">
    <property type="entry name" value="G-PATCH DOMAIN AND KOW MOTIFS-CONTAINING PROTEIN"/>
    <property type="match status" value="1"/>
</dbReference>
<dbReference type="EMBL" id="JANBUY010000296">
    <property type="protein sequence ID" value="KAJ2860448.1"/>
    <property type="molecule type" value="Genomic_DNA"/>
</dbReference>
<keyword evidence="7" id="KW-1185">Reference proteome</keyword>
<feature type="domain" description="Spp2/MOS2 G-patch" evidence="5">
    <location>
        <begin position="116"/>
        <end position="148"/>
    </location>
</feature>
<feature type="region of interest" description="Disordered" evidence="4">
    <location>
        <begin position="88"/>
        <end position="158"/>
    </location>
</feature>
<protein>
    <recommendedName>
        <fullName evidence="5">Spp2/MOS2 G-patch domain-containing protein</fullName>
    </recommendedName>
</protein>
<proteinExistence type="inferred from homology"/>
<dbReference type="GO" id="GO:0000398">
    <property type="term" value="P:mRNA splicing, via spliceosome"/>
    <property type="evidence" value="ECO:0007669"/>
    <property type="project" value="InterPro"/>
</dbReference>
<evidence type="ECO:0000256" key="1">
    <source>
        <dbReference type="ARBA" id="ARBA00004123"/>
    </source>
</evidence>
<accession>A0A9W8ILA7</accession>
<evidence type="ECO:0000313" key="7">
    <source>
        <dbReference type="Proteomes" id="UP001140074"/>
    </source>
</evidence>
<comment type="caution">
    <text evidence="6">The sequence shown here is derived from an EMBL/GenBank/DDBJ whole genome shotgun (WGS) entry which is preliminary data.</text>
</comment>
<feature type="compositionally biased region" description="Acidic residues" evidence="4">
    <location>
        <begin position="109"/>
        <end position="120"/>
    </location>
</feature>
<evidence type="ECO:0000256" key="2">
    <source>
        <dbReference type="ARBA" id="ARBA00008576"/>
    </source>
</evidence>
<organism evidence="6 7">
    <name type="scientific">Coemansia aciculifera</name>
    <dbReference type="NCBI Taxonomy" id="417176"/>
    <lineage>
        <taxon>Eukaryota</taxon>
        <taxon>Fungi</taxon>
        <taxon>Fungi incertae sedis</taxon>
        <taxon>Zoopagomycota</taxon>
        <taxon>Kickxellomycotina</taxon>
        <taxon>Kickxellomycetes</taxon>
        <taxon>Kickxellales</taxon>
        <taxon>Kickxellaceae</taxon>
        <taxon>Coemansia</taxon>
    </lineage>
</organism>
<gene>
    <name evidence="6" type="ORF">GGH94_005506</name>
</gene>
<evidence type="ECO:0000259" key="5">
    <source>
        <dbReference type="Pfam" id="PF12656"/>
    </source>
</evidence>
<dbReference type="Pfam" id="PF12656">
    <property type="entry name" value="G-patch_2"/>
    <property type="match status" value="1"/>
</dbReference>
<comment type="similarity">
    <text evidence="2">Belongs to the SPP2 family.</text>
</comment>